<name>A0A2H0YVI5_9BACT</name>
<feature type="region of interest" description="Disordered" evidence="1">
    <location>
        <begin position="118"/>
        <end position="141"/>
    </location>
</feature>
<dbReference type="InterPro" id="IPR047216">
    <property type="entry name" value="Endonuclease_DUF559_bact"/>
</dbReference>
<accession>A0A2H0YVI5</accession>
<dbReference type="Gene3D" id="3.40.960.10">
    <property type="entry name" value="VSR Endonuclease"/>
    <property type="match status" value="1"/>
</dbReference>
<dbReference type="PANTHER" id="PTHR38590">
    <property type="entry name" value="BLL0828 PROTEIN"/>
    <property type="match status" value="1"/>
</dbReference>
<dbReference type="InterPro" id="IPR007569">
    <property type="entry name" value="DUF559"/>
</dbReference>
<feature type="domain" description="DUF559" evidence="2">
    <location>
        <begin position="10"/>
        <end position="117"/>
    </location>
</feature>
<dbReference type="SUPFAM" id="SSF52980">
    <property type="entry name" value="Restriction endonuclease-like"/>
    <property type="match status" value="1"/>
</dbReference>
<sequence>MIYPFNWKSEKEKRRRLRNNMSQPEYVLWYYLKNKQLKGYKFRRQVSVGKYVVDFYCPKLKLAIELDGDSHYYPEAKAYDSERSNWIKMFGIKFLRFTNKDVIENKEAVIETIARHLPPLTPPNRRGTRRSSSPLRGGEEG</sequence>
<gene>
    <name evidence="3" type="ORF">COT24_03630</name>
</gene>
<dbReference type="Pfam" id="PF04480">
    <property type="entry name" value="DUF559"/>
    <property type="match status" value="1"/>
</dbReference>
<dbReference type="Proteomes" id="UP000231542">
    <property type="component" value="Unassembled WGS sequence"/>
</dbReference>
<dbReference type="PANTHER" id="PTHR38590:SF1">
    <property type="entry name" value="BLL0828 PROTEIN"/>
    <property type="match status" value="1"/>
</dbReference>
<protein>
    <recommendedName>
        <fullName evidence="2">DUF559 domain-containing protein</fullName>
    </recommendedName>
</protein>
<evidence type="ECO:0000313" key="3">
    <source>
        <dbReference type="EMBL" id="PIS42436.1"/>
    </source>
</evidence>
<dbReference type="EMBL" id="PEXU01000043">
    <property type="protein sequence ID" value="PIS42436.1"/>
    <property type="molecule type" value="Genomic_DNA"/>
</dbReference>
<dbReference type="CDD" id="cd01038">
    <property type="entry name" value="Endonuclease_DUF559"/>
    <property type="match status" value="1"/>
</dbReference>
<proteinExistence type="predicted"/>
<dbReference type="AlphaFoldDB" id="A0A2H0YVI5"/>
<evidence type="ECO:0000313" key="4">
    <source>
        <dbReference type="Proteomes" id="UP000231542"/>
    </source>
</evidence>
<reference evidence="3 4" key="1">
    <citation type="submission" date="2017-09" db="EMBL/GenBank/DDBJ databases">
        <title>Depth-based differentiation of microbial function through sediment-hosted aquifers and enrichment of novel symbionts in the deep terrestrial subsurface.</title>
        <authorList>
            <person name="Probst A.J."/>
            <person name="Ladd B."/>
            <person name="Jarett J.K."/>
            <person name="Geller-Mcgrath D.E."/>
            <person name="Sieber C.M."/>
            <person name="Emerson J.B."/>
            <person name="Anantharaman K."/>
            <person name="Thomas B.C."/>
            <person name="Malmstrom R."/>
            <person name="Stieglmeier M."/>
            <person name="Klingl A."/>
            <person name="Woyke T."/>
            <person name="Ryan C.M."/>
            <person name="Banfield J.F."/>
        </authorList>
    </citation>
    <scope>NUCLEOTIDE SEQUENCE [LARGE SCALE GENOMIC DNA]</scope>
    <source>
        <strain evidence="3">CG08_land_8_20_14_0_20_40_16</strain>
    </source>
</reference>
<organism evidence="3 4">
    <name type="scientific">Candidatus Kerfeldbacteria bacterium CG08_land_8_20_14_0_20_40_16</name>
    <dbReference type="NCBI Taxonomy" id="2014244"/>
    <lineage>
        <taxon>Bacteria</taxon>
        <taxon>Candidatus Kerfeldiibacteriota</taxon>
    </lineage>
</organism>
<dbReference type="InterPro" id="IPR011335">
    <property type="entry name" value="Restrct_endonuc-II-like"/>
</dbReference>
<evidence type="ECO:0000256" key="1">
    <source>
        <dbReference type="SAM" id="MobiDB-lite"/>
    </source>
</evidence>
<comment type="caution">
    <text evidence="3">The sequence shown here is derived from an EMBL/GenBank/DDBJ whole genome shotgun (WGS) entry which is preliminary data.</text>
</comment>
<evidence type="ECO:0000259" key="2">
    <source>
        <dbReference type="Pfam" id="PF04480"/>
    </source>
</evidence>